<dbReference type="GO" id="GO:0005198">
    <property type="term" value="F:structural molecule activity"/>
    <property type="evidence" value="ECO:0007669"/>
    <property type="project" value="InterPro"/>
</dbReference>
<dbReference type="GO" id="GO:0050482">
    <property type="term" value="P:arachidonate secretion"/>
    <property type="evidence" value="ECO:0007669"/>
    <property type="project" value="InterPro"/>
</dbReference>
<dbReference type="OrthoDB" id="6622896at2759"/>
<evidence type="ECO:0000256" key="1">
    <source>
        <dbReference type="SAM" id="Phobius"/>
    </source>
</evidence>
<dbReference type="Proteomes" id="UP000475862">
    <property type="component" value="Unassembled WGS sequence"/>
</dbReference>
<gene>
    <name evidence="3" type="ORF">AGLY_002368</name>
</gene>
<organism evidence="3 4">
    <name type="scientific">Aphis glycines</name>
    <name type="common">Soybean aphid</name>
    <dbReference type="NCBI Taxonomy" id="307491"/>
    <lineage>
        <taxon>Eukaryota</taxon>
        <taxon>Metazoa</taxon>
        <taxon>Ecdysozoa</taxon>
        <taxon>Arthropoda</taxon>
        <taxon>Hexapoda</taxon>
        <taxon>Insecta</taxon>
        <taxon>Pterygota</taxon>
        <taxon>Neoptera</taxon>
        <taxon>Paraneoptera</taxon>
        <taxon>Hemiptera</taxon>
        <taxon>Sternorrhyncha</taxon>
        <taxon>Aphidomorpha</taxon>
        <taxon>Aphidoidea</taxon>
        <taxon>Aphididae</taxon>
        <taxon>Aphidini</taxon>
        <taxon>Aphis</taxon>
        <taxon>Aphis</taxon>
    </lineage>
</organism>
<keyword evidence="4" id="KW-1185">Reference proteome</keyword>
<name>A0A6G0U376_APHGL</name>
<keyword evidence="1" id="KW-0472">Membrane</keyword>
<dbReference type="Gene3D" id="1.20.90.10">
    <property type="entry name" value="Phospholipase A2 domain"/>
    <property type="match status" value="1"/>
</dbReference>
<keyword evidence="1" id="KW-0812">Transmembrane</keyword>
<evidence type="ECO:0000259" key="2">
    <source>
        <dbReference type="Pfam" id="PF08398"/>
    </source>
</evidence>
<sequence>MSPAQRSNKNKGGGLINTLINKLPIELHVPGYQYCGPGTNLKKRLARGDKGINLLDSACRDHDIAYERSNSITDRNEADHILEQRAWDRFKPKDFSLKEKVVAWGVTTAMKTKRKIGGGEKNLLKLSKKCVAVARKTFKTKKTKAPRIITVPKKGGVLPLISIFAGLSALGSLTGGVANVVKMANEFNRKTPSHLGNGVYLAPYKGNSYKIVTPNKTGGGVLTKKKN</sequence>
<comment type="caution">
    <text evidence="3">The sequence shown here is derived from an EMBL/GenBank/DDBJ whole genome shotgun (WGS) entry which is preliminary data.</text>
</comment>
<dbReference type="InterPro" id="IPR036444">
    <property type="entry name" value="PLipase_A2_dom_sf"/>
</dbReference>
<evidence type="ECO:0000313" key="4">
    <source>
        <dbReference type="Proteomes" id="UP000475862"/>
    </source>
</evidence>
<dbReference type="GO" id="GO:0004623">
    <property type="term" value="F:phospholipase A2 activity"/>
    <property type="evidence" value="ECO:0007669"/>
    <property type="project" value="InterPro"/>
</dbReference>
<dbReference type="Pfam" id="PF08398">
    <property type="entry name" value="Phospholip_A2_4"/>
    <property type="match status" value="1"/>
</dbReference>
<dbReference type="AlphaFoldDB" id="A0A6G0U376"/>
<evidence type="ECO:0000313" key="3">
    <source>
        <dbReference type="EMBL" id="KAE9543568.1"/>
    </source>
</evidence>
<reference evidence="3 4" key="1">
    <citation type="submission" date="2019-08" db="EMBL/GenBank/DDBJ databases">
        <title>The genome of the soybean aphid Biotype 1, its phylome, world population structure and adaptation to the North American continent.</title>
        <authorList>
            <person name="Giordano R."/>
            <person name="Donthu R.K."/>
            <person name="Hernandez A.G."/>
            <person name="Wright C.L."/>
            <person name="Zimin A.V."/>
        </authorList>
    </citation>
    <scope>NUCLEOTIDE SEQUENCE [LARGE SCALE GENOMIC DNA]</scope>
    <source>
        <tissue evidence="3">Whole aphids</tissue>
    </source>
</reference>
<feature type="transmembrane region" description="Helical" evidence="1">
    <location>
        <begin position="157"/>
        <end position="181"/>
    </location>
</feature>
<dbReference type="GO" id="GO:0006644">
    <property type="term" value="P:phospholipid metabolic process"/>
    <property type="evidence" value="ECO:0007669"/>
    <property type="project" value="InterPro"/>
</dbReference>
<dbReference type="InterPro" id="IPR013607">
    <property type="entry name" value="Phospholipase_A2-like"/>
</dbReference>
<accession>A0A6G0U376</accession>
<dbReference type="EMBL" id="VYZN01000008">
    <property type="protein sequence ID" value="KAE9543568.1"/>
    <property type="molecule type" value="Genomic_DNA"/>
</dbReference>
<keyword evidence="1" id="KW-1133">Transmembrane helix</keyword>
<feature type="domain" description="Phospholipase A2-like" evidence="2">
    <location>
        <begin position="26"/>
        <end position="84"/>
    </location>
</feature>
<protein>
    <recommendedName>
        <fullName evidence="2">Phospholipase A2-like domain-containing protein</fullName>
    </recommendedName>
</protein>
<proteinExistence type="predicted"/>